<dbReference type="AlphaFoldDB" id="A0A167UFT5"/>
<feature type="compositionally biased region" description="Acidic residues" evidence="1">
    <location>
        <begin position="48"/>
        <end position="58"/>
    </location>
</feature>
<evidence type="ECO:0000256" key="1">
    <source>
        <dbReference type="SAM" id="MobiDB-lite"/>
    </source>
</evidence>
<gene>
    <name evidence="3" type="ORF">FIBSPDRAFT_968590</name>
</gene>
<evidence type="ECO:0000259" key="2">
    <source>
        <dbReference type="Pfam" id="PF20149"/>
    </source>
</evidence>
<dbReference type="EMBL" id="KV417984">
    <property type="protein sequence ID" value="KZP03907.1"/>
    <property type="molecule type" value="Genomic_DNA"/>
</dbReference>
<feature type="region of interest" description="Disordered" evidence="1">
    <location>
        <begin position="24"/>
        <end position="64"/>
    </location>
</feature>
<evidence type="ECO:0000313" key="3">
    <source>
        <dbReference type="EMBL" id="KZP03907.1"/>
    </source>
</evidence>
<dbReference type="OrthoDB" id="3244572at2759"/>
<accession>A0A167UFT5</accession>
<name>A0A167UFT5_9AGAM</name>
<sequence>MCPDKQNISKDELAIQTLEKKLTKARKKKNKEKLNAAKPVDVGRGSDIEDEDTPEEDRDVGPLSCSIRSKGPQIVSGAPKKLKSASDVRKHSVAVSLASKDITFPTPFQKPTHLASWLITAATPFKSTHFALWLFAAAAPFQKSVHLASWLITATTPFQKPTHFASWLITAATPFQKSTHLVSWRITAATPFFLTVVVPRSVAYPRQRQKLPIAKIRCDIKVGNRPKAGDYEEPACNILLDAAYDYSCQICAINPFPTSLEQHEMATSAWKKACCKAGKSFELTARMKTLTARGSKIRGMVKDTARALVGPIYGFDRTNTPATKVKNHESYLALTKADSFHHKTPETRSQFARHRIIYEILRITFFNDKEDLGAIFPSYFNPVSLVTLATIITAVDFCLKEWSTGEFIKAKFYEKAITIDYTSYLKKIQDWHGLAPETVTKMLTKMHNRLRLFSLDEMLVLVARRWAVGGATAIGLSAAEKELALKELEGHMGDTESEEE</sequence>
<organism evidence="3">
    <name type="scientific">Athelia psychrophila</name>
    <dbReference type="NCBI Taxonomy" id="1759441"/>
    <lineage>
        <taxon>Eukaryota</taxon>
        <taxon>Fungi</taxon>
        <taxon>Dikarya</taxon>
        <taxon>Basidiomycota</taxon>
        <taxon>Agaricomycotina</taxon>
        <taxon>Agaricomycetes</taxon>
        <taxon>Agaricomycetidae</taxon>
        <taxon>Atheliales</taxon>
        <taxon>Atheliaceae</taxon>
        <taxon>Athelia</taxon>
    </lineage>
</organism>
<proteinExistence type="predicted"/>
<feature type="domain" description="DUF6532" evidence="2">
    <location>
        <begin position="242"/>
        <end position="431"/>
    </location>
</feature>
<reference evidence="3" key="1">
    <citation type="journal article" date="2016" name="Mol. Biol. Evol.">
        <title>Comparative Genomics of Early-Diverging Mushroom-Forming Fungi Provides Insights into the Origins of Lignocellulose Decay Capabilities.</title>
        <authorList>
            <person name="Nagy L.G."/>
            <person name="Riley R."/>
            <person name="Tritt A."/>
            <person name="Adam C."/>
            <person name="Daum C."/>
            <person name="Floudas D."/>
            <person name="Sun H."/>
            <person name="Yadav J.S."/>
            <person name="Pangilinan J."/>
            <person name="Larsson K.H."/>
            <person name="Matsuura K."/>
            <person name="Barry K."/>
            <person name="Labutti K."/>
            <person name="Kuo R."/>
            <person name="Ohm R.A."/>
            <person name="Bhattacharya S.S."/>
            <person name="Shirouzu T."/>
            <person name="Yoshinaga Y."/>
            <person name="Martin F.M."/>
            <person name="Grigoriev I.V."/>
            <person name="Hibbett D.S."/>
        </authorList>
    </citation>
    <scope>NUCLEOTIDE SEQUENCE [LARGE SCALE GENOMIC DNA]</scope>
    <source>
        <strain evidence="3">CBS 109695</strain>
    </source>
</reference>
<protein>
    <recommendedName>
        <fullName evidence="2">DUF6532 domain-containing protein</fullName>
    </recommendedName>
</protein>
<dbReference type="InterPro" id="IPR045341">
    <property type="entry name" value="DUF6532"/>
</dbReference>
<dbReference type="Pfam" id="PF20149">
    <property type="entry name" value="DUF6532"/>
    <property type="match status" value="1"/>
</dbReference>